<dbReference type="InterPro" id="IPR003583">
    <property type="entry name" value="Hlx-hairpin-Hlx_DNA-bd_motif"/>
</dbReference>
<dbReference type="GO" id="GO:0003677">
    <property type="term" value="F:DNA binding"/>
    <property type="evidence" value="ECO:0007669"/>
    <property type="project" value="InterPro"/>
</dbReference>
<dbReference type="Proteomes" id="UP001144396">
    <property type="component" value="Unassembled WGS sequence"/>
</dbReference>
<feature type="domain" description="Helix-hairpin-helix DNA-binding motif class 1" evidence="2">
    <location>
        <begin position="188"/>
        <end position="207"/>
    </location>
</feature>
<dbReference type="GO" id="GO:0006281">
    <property type="term" value="P:DNA repair"/>
    <property type="evidence" value="ECO:0007669"/>
    <property type="project" value="InterPro"/>
</dbReference>
<keyword evidence="1" id="KW-0472">Membrane</keyword>
<evidence type="ECO:0000313" key="4">
    <source>
        <dbReference type="Proteomes" id="UP001144396"/>
    </source>
</evidence>
<evidence type="ECO:0000313" key="3">
    <source>
        <dbReference type="EMBL" id="GLI29046.1"/>
    </source>
</evidence>
<dbReference type="Pfam" id="PF12836">
    <property type="entry name" value="HHH_3"/>
    <property type="match status" value="1"/>
</dbReference>
<dbReference type="InterPro" id="IPR051675">
    <property type="entry name" value="Endo/Exo/Phosphatase_dom_1"/>
</dbReference>
<organism evidence="3 4">
    <name type="scientific">Agromyces rhizosphaerae</name>
    <dbReference type="NCBI Taxonomy" id="88374"/>
    <lineage>
        <taxon>Bacteria</taxon>
        <taxon>Bacillati</taxon>
        <taxon>Actinomycetota</taxon>
        <taxon>Actinomycetes</taxon>
        <taxon>Micrococcales</taxon>
        <taxon>Microbacteriaceae</taxon>
        <taxon>Agromyces</taxon>
    </lineage>
</organism>
<proteinExistence type="predicted"/>
<keyword evidence="4" id="KW-1185">Reference proteome</keyword>
<gene>
    <name evidence="3" type="ORF">ARHIZOSPH14_32880</name>
</gene>
<dbReference type="GO" id="GO:0015628">
    <property type="term" value="P:protein secretion by the type II secretion system"/>
    <property type="evidence" value="ECO:0007669"/>
    <property type="project" value="TreeGrafter"/>
</dbReference>
<keyword evidence="1" id="KW-0812">Transmembrane</keyword>
<dbReference type="PANTHER" id="PTHR21180:SF32">
    <property type="entry name" value="ENDONUCLEASE_EXONUCLEASE_PHOSPHATASE FAMILY DOMAIN-CONTAINING PROTEIN 1"/>
    <property type="match status" value="1"/>
</dbReference>
<dbReference type="SMART" id="SM00278">
    <property type="entry name" value="HhH1"/>
    <property type="match status" value="2"/>
</dbReference>
<dbReference type="RefSeq" id="WP_281886902.1">
    <property type="nucleotide sequence ID" value="NZ_BSDP01000001.1"/>
</dbReference>
<dbReference type="SUPFAM" id="SSF47781">
    <property type="entry name" value="RuvA domain 2-like"/>
    <property type="match status" value="1"/>
</dbReference>
<comment type="caution">
    <text evidence="3">The sequence shown here is derived from an EMBL/GenBank/DDBJ whole genome shotgun (WGS) entry which is preliminary data.</text>
</comment>
<dbReference type="EMBL" id="BSDP01000001">
    <property type="protein sequence ID" value="GLI29046.1"/>
    <property type="molecule type" value="Genomic_DNA"/>
</dbReference>
<dbReference type="InterPro" id="IPR019554">
    <property type="entry name" value="Soluble_ligand-bd"/>
</dbReference>
<accession>A0A9W6CZZ1</accession>
<protein>
    <recommendedName>
        <fullName evidence="2">Helix-hairpin-helix DNA-binding motif class 1 domain-containing protein</fullName>
    </recommendedName>
</protein>
<dbReference type="Gene3D" id="3.10.560.10">
    <property type="entry name" value="Outer membrane lipoprotein wza domain like"/>
    <property type="match status" value="1"/>
</dbReference>
<keyword evidence="1" id="KW-1133">Transmembrane helix</keyword>
<dbReference type="Pfam" id="PF10531">
    <property type="entry name" value="SLBB"/>
    <property type="match status" value="1"/>
</dbReference>
<dbReference type="GO" id="GO:0015627">
    <property type="term" value="C:type II protein secretion system complex"/>
    <property type="evidence" value="ECO:0007669"/>
    <property type="project" value="TreeGrafter"/>
</dbReference>
<dbReference type="PANTHER" id="PTHR21180">
    <property type="entry name" value="ENDONUCLEASE/EXONUCLEASE/PHOSPHATASE FAMILY DOMAIN-CONTAINING PROTEIN 1"/>
    <property type="match status" value="1"/>
</dbReference>
<dbReference type="AlphaFoldDB" id="A0A9W6CZZ1"/>
<dbReference type="Gene3D" id="1.10.150.280">
    <property type="entry name" value="AF1531-like domain"/>
    <property type="match status" value="1"/>
</dbReference>
<feature type="domain" description="Helix-hairpin-helix DNA-binding motif class 1" evidence="2">
    <location>
        <begin position="158"/>
        <end position="177"/>
    </location>
</feature>
<sequence length="210" mass="20873">MPESDSDDPGADLAPSARRPRLRIGVGAAVVLFLGSLAGAALLSAWSGGGGTVEAPADGPAPATESSVVLEEPVLLVHVAGAVRRPGLVQLAQGARVVDAIAAAGGLAEDAAADAVNLARPVADGEQLVVPVVGEAADAAPPGVSGDGRVRLSTADQATLETLPGIGPALAQRIIDWRAANGGFSDVEQLREVAGIGEVTLGRLRELVVP</sequence>
<dbReference type="InterPro" id="IPR010994">
    <property type="entry name" value="RuvA_2-like"/>
</dbReference>
<reference evidence="3" key="1">
    <citation type="submission" date="2022-12" db="EMBL/GenBank/DDBJ databases">
        <title>Reference genome sequencing for broad-spectrum identification of bacterial and archaeal isolates by mass spectrometry.</title>
        <authorList>
            <person name="Sekiguchi Y."/>
            <person name="Tourlousse D.M."/>
        </authorList>
    </citation>
    <scope>NUCLEOTIDE SEQUENCE</scope>
    <source>
        <strain evidence="3">14</strain>
    </source>
</reference>
<feature type="transmembrane region" description="Helical" evidence="1">
    <location>
        <begin position="24"/>
        <end position="46"/>
    </location>
</feature>
<evidence type="ECO:0000259" key="2">
    <source>
        <dbReference type="SMART" id="SM00278"/>
    </source>
</evidence>
<evidence type="ECO:0000256" key="1">
    <source>
        <dbReference type="SAM" id="Phobius"/>
    </source>
</evidence>
<name>A0A9W6CZZ1_9MICO</name>